<keyword evidence="6" id="KW-0472">Membrane</keyword>
<dbReference type="GO" id="GO:0016020">
    <property type="term" value="C:membrane"/>
    <property type="evidence" value="ECO:0007669"/>
    <property type="project" value="UniProtKB-SubCell"/>
</dbReference>
<evidence type="ECO:0000256" key="2">
    <source>
        <dbReference type="ARBA" id="ARBA00022448"/>
    </source>
</evidence>
<evidence type="ECO:0000313" key="8">
    <source>
        <dbReference type="EMBL" id="KAL1542114.1"/>
    </source>
</evidence>
<keyword evidence="5" id="KW-1133">Transmembrane helix</keyword>
<comment type="caution">
    <text evidence="8">The sequence shown here is derived from an EMBL/GenBank/DDBJ whole genome shotgun (WGS) entry which is preliminary data.</text>
</comment>
<dbReference type="Pfam" id="PF08571">
    <property type="entry name" value="Yos1"/>
    <property type="match status" value="1"/>
</dbReference>
<organism evidence="8 9">
    <name type="scientific">Salvia divinorum</name>
    <name type="common">Maria pastora</name>
    <name type="synonym">Diviner's sage</name>
    <dbReference type="NCBI Taxonomy" id="28513"/>
    <lineage>
        <taxon>Eukaryota</taxon>
        <taxon>Viridiplantae</taxon>
        <taxon>Streptophyta</taxon>
        <taxon>Embryophyta</taxon>
        <taxon>Tracheophyta</taxon>
        <taxon>Spermatophyta</taxon>
        <taxon>Magnoliopsida</taxon>
        <taxon>eudicotyledons</taxon>
        <taxon>Gunneridae</taxon>
        <taxon>Pentapetalae</taxon>
        <taxon>asterids</taxon>
        <taxon>lamiids</taxon>
        <taxon>Lamiales</taxon>
        <taxon>Lamiaceae</taxon>
        <taxon>Nepetoideae</taxon>
        <taxon>Mentheae</taxon>
        <taxon>Salviinae</taxon>
        <taxon>Salvia</taxon>
        <taxon>Salvia subgen. Calosphace</taxon>
    </lineage>
</organism>
<comment type="subcellular location">
    <subcellularLocation>
        <location evidence="1">Membrane</location>
    </subcellularLocation>
</comment>
<dbReference type="EMBL" id="JBEAFC010000009">
    <property type="protein sequence ID" value="KAL1542114.1"/>
    <property type="molecule type" value="Genomic_DNA"/>
</dbReference>
<evidence type="ECO:0000313" key="9">
    <source>
        <dbReference type="Proteomes" id="UP001567538"/>
    </source>
</evidence>
<evidence type="ECO:0000256" key="1">
    <source>
        <dbReference type="ARBA" id="ARBA00004370"/>
    </source>
</evidence>
<keyword evidence="3" id="KW-0812">Transmembrane</keyword>
<dbReference type="AlphaFoldDB" id="A0ABD1GDL2"/>
<accession>A0ABD1GDL2</accession>
<reference evidence="8 9" key="1">
    <citation type="submission" date="2024-06" db="EMBL/GenBank/DDBJ databases">
        <title>A chromosome level genome sequence of Diviner's sage (Salvia divinorum).</title>
        <authorList>
            <person name="Ford S.A."/>
            <person name="Ro D.-K."/>
            <person name="Ness R.W."/>
            <person name="Phillips M.A."/>
        </authorList>
    </citation>
    <scope>NUCLEOTIDE SEQUENCE [LARGE SCALE GENOMIC DNA]</scope>
    <source>
        <strain evidence="8">SAF-2024a</strain>
        <tissue evidence="8">Leaf</tissue>
    </source>
</reference>
<dbReference type="GO" id="GO:0015031">
    <property type="term" value="P:protein transport"/>
    <property type="evidence" value="ECO:0007669"/>
    <property type="project" value="UniProtKB-KW"/>
</dbReference>
<keyword evidence="2" id="KW-0813">Transport</keyword>
<protein>
    <submittedName>
        <fullName evidence="8">Immediate early response 3-interacting protein 1-like</fullName>
    </submittedName>
</protein>
<dbReference type="Proteomes" id="UP001567538">
    <property type="component" value="Unassembled WGS sequence"/>
</dbReference>
<name>A0ABD1GDL2_SALDI</name>
<proteinExistence type="inferred from homology"/>
<keyword evidence="9" id="KW-1185">Reference proteome</keyword>
<dbReference type="PANTHER" id="PTHR15858">
    <property type="entry name" value="IMMEDIATE EARLY RESPONSE 3-INTERACTING PROTEIN 1"/>
    <property type="match status" value="1"/>
</dbReference>
<evidence type="ECO:0000256" key="4">
    <source>
        <dbReference type="ARBA" id="ARBA00022927"/>
    </source>
</evidence>
<comment type="similarity">
    <text evidence="7">Belongs to the YOS1 family.</text>
</comment>
<evidence type="ECO:0000256" key="6">
    <source>
        <dbReference type="ARBA" id="ARBA00023136"/>
    </source>
</evidence>
<evidence type="ECO:0000256" key="5">
    <source>
        <dbReference type="ARBA" id="ARBA00022989"/>
    </source>
</evidence>
<dbReference type="InterPro" id="IPR013880">
    <property type="entry name" value="Yos1"/>
</dbReference>
<gene>
    <name evidence="8" type="ORF">AAHA92_26250</name>
</gene>
<keyword evidence="4" id="KW-0653">Protein transport</keyword>
<sequence length="191" mass="21424">MLGVLGAFAFGPRDVLVPLGVWGPPCATGGSRTNEIDIVLVHSHPIFFKLGSFSTEFSMAILRSSAILMYPETLYQVVSELPVIGERPYKTIDGFRSPNFLSNPLKFYAFFLEMGLWTLLEGFLLLANSLAILNEDRFLAPRGWSFQEYSGIKRKSFKGQILGLIYATQWYQGDAGDPFSRDGFNRYDSRA</sequence>
<dbReference type="PANTHER" id="PTHR15858:SF0">
    <property type="entry name" value="IMMEDIATE EARLY RESPONSE 3-INTERACTING PROTEIN 1"/>
    <property type="match status" value="1"/>
</dbReference>
<evidence type="ECO:0000256" key="7">
    <source>
        <dbReference type="ARBA" id="ARBA00024203"/>
    </source>
</evidence>
<evidence type="ECO:0000256" key="3">
    <source>
        <dbReference type="ARBA" id="ARBA00022692"/>
    </source>
</evidence>